<dbReference type="Gene3D" id="3.20.20.450">
    <property type="entry name" value="EAL domain"/>
    <property type="match status" value="1"/>
</dbReference>
<keyword evidence="6" id="KW-1185">Reference proteome</keyword>
<evidence type="ECO:0000259" key="1">
    <source>
        <dbReference type="PROSITE" id="PS50112"/>
    </source>
</evidence>
<evidence type="ECO:0000259" key="2">
    <source>
        <dbReference type="PROSITE" id="PS50113"/>
    </source>
</evidence>
<dbReference type="CDD" id="cd00130">
    <property type="entry name" value="PAS"/>
    <property type="match status" value="2"/>
</dbReference>
<name>A0ABT5JYU9_9BURK</name>
<dbReference type="Gene3D" id="3.30.450.20">
    <property type="entry name" value="PAS domain"/>
    <property type="match status" value="2"/>
</dbReference>
<comment type="caution">
    <text evidence="5">The sequence shown here is derived from an EMBL/GenBank/DDBJ whole genome shotgun (WGS) entry which is preliminary data.</text>
</comment>
<dbReference type="Pfam" id="PF08447">
    <property type="entry name" value="PAS_3"/>
    <property type="match status" value="1"/>
</dbReference>
<dbReference type="InterPro" id="IPR029787">
    <property type="entry name" value="Nucleotide_cyclase"/>
</dbReference>
<feature type="domain" description="EAL" evidence="3">
    <location>
        <begin position="454"/>
        <end position="713"/>
    </location>
</feature>
<feature type="domain" description="GGDEF" evidence="4">
    <location>
        <begin position="310"/>
        <end position="443"/>
    </location>
</feature>
<dbReference type="InterPro" id="IPR013767">
    <property type="entry name" value="PAS_fold"/>
</dbReference>
<accession>A0ABT5JYU9</accession>
<proteinExistence type="predicted"/>
<dbReference type="SMART" id="SM00052">
    <property type="entry name" value="EAL"/>
    <property type="match status" value="1"/>
</dbReference>
<evidence type="ECO:0000313" key="5">
    <source>
        <dbReference type="EMBL" id="MDC8757899.1"/>
    </source>
</evidence>
<dbReference type="InterPro" id="IPR000700">
    <property type="entry name" value="PAS-assoc_C"/>
</dbReference>
<dbReference type="InterPro" id="IPR043128">
    <property type="entry name" value="Rev_trsase/Diguanyl_cyclase"/>
</dbReference>
<dbReference type="PANTHER" id="PTHR44757">
    <property type="entry name" value="DIGUANYLATE CYCLASE DGCP"/>
    <property type="match status" value="1"/>
</dbReference>
<dbReference type="Pfam" id="PF00563">
    <property type="entry name" value="EAL"/>
    <property type="match status" value="1"/>
</dbReference>
<dbReference type="InterPro" id="IPR035965">
    <property type="entry name" value="PAS-like_dom_sf"/>
</dbReference>
<dbReference type="PROSITE" id="PS50112">
    <property type="entry name" value="PAS"/>
    <property type="match status" value="1"/>
</dbReference>
<feature type="domain" description="PAC" evidence="2">
    <location>
        <begin position="95"/>
        <end position="147"/>
    </location>
</feature>
<dbReference type="SUPFAM" id="SSF141868">
    <property type="entry name" value="EAL domain-like"/>
    <property type="match status" value="1"/>
</dbReference>
<dbReference type="InterPro" id="IPR013655">
    <property type="entry name" value="PAS_fold_3"/>
</dbReference>
<dbReference type="CDD" id="cd01949">
    <property type="entry name" value="GGDEF"/>
    <property type="match status" value="1"/>
</dbReference>
<dbReference type="SUPFAM" id="SSF55073">
    <property type="entry name" value="Nucleotide cyclase"/>
    <property type="match status" value="1"/>
</dbReference>
<dbReference type="EMBL" id="JAQQXR010000003">
    <property type="protein sequence ID" value="MDC8757899.1"/>
    <property type="molecule type" value="Genomic_DNA"/>
</dbReference>
<dbReference type="Pfam" id="PF00990">
    <property type="entry name" value="GGDEF"/>
    <property type="match status" value="1"/>
</dbReference>
<sequence>MHAASFHWGMGMGDAQRRLQLALDAAHMAIWDSRMPNGKIVDGTVSWSAHGATLLGLKAQQLTQPFAAFLDCVVPDDRRRVVAVMQDAAERRGDYELEYRVRWPDGTQRWLAAKARVFCDAGGAPERTLGLIWDVSARVLDKLRAAERKELAEVTLSSIGDGVITTDALGKTVYLNRAAEQLTGWTNALAQGLDIGVTLRLVDEASGAALEHPAVKCLHQRQAIGVSAHSQLVTRDGRRIAVEDTAAPIWSSDGVVLGVVVVFRDVSHERKLSQQLSWQATHDSLTGLINRREFETQVAAALRASKLDGHVHALLYMDLDQFKVVNDTCGHTAGDVLLQLLAKMLQEAMRDSDILARLGGDELGVLLPHCPPDQARLIAEQIRQSINDFHFVWDASSFELGVSIGLVEINQDSKSMTGLLIAADQACYLAKEQGRNRILVYQESDLMLARRQGEMLWVTRLNEAFELQHFRLYAMPIVHLSARAESHDEILIRILNTQGELILPGAFIPAAERYDLMAAIDRWVIKAVCHHIKSVRDSLAAPDAFAESHRRTPALFSVNLSGVSLGDPCLQDYVTEQFVEYEVAPEQICFEITETALIANLPRAQVFMQHMKQLGCRFSLDDFGSGFSSFGYLKALPVDYLKIDGIFVRGIAGNAVNRAMVKAINEVGHVMGLQTVAEYVEDEATLGVVRALGVDYAQGYAVGNLRPLTPGRD</sequence>
<dbReference type="InterPro" id="IPR001610">
    <property type="entry name" value="PAC"/>
</dbReference>
<feature type="domain" description="PAS" evidence="1">
    <location>
        <begin position="148"/>
        <end position="186"/>
    </location>
</feature>
<dbReference type="PANTHER" id="PTHR44757:SF4">
    <property type="entry name" value="DIGUANYLATE CYCLASE DGCE-RELATED"/>
    <property type="match status" value="1"/>
</dbReference>
<dbReference type="PROSITE" id="PS50887">
    <property type="entry name" value="GGDEF"/>
    <property type="match status" value="1"/>
</dbReference>
<dbReference type="InterPro" id="IPR000160">
    <property type="entry name" value="GGDEF_dom"/>
</dbReference>
<dbReference type="Gene3D" id="3.30.70.270">
    <property type="match status" value="1"/>
</dbReference>
<dbReference type="InterPro" id="IPR000014">
    <property type="entry name" value="PAS"/>
</dbReference>
<evidence type="ECO:0000313" key="6">
    <source>
        <dbReference type="Proteomes" id="UP001221208"/>
    </source>
</evidence>
<dbReference type="NCBIfam" id="TIGR00254">
    <property type="entry name" value="GGDEF"/>
    <property type="match status" value="1"/>
</dbReference>
<dbReference type="NCBIfam" id="TIGR00229">
    <property type="entry name" value="sensory_box"/>
    <property type="match status" value="1"/>
</dbReference>
<dbReference type="Proteomes" id="UP001221208">
    <property type="component" value="Unassembled WGS sequence"/>
</dbReference>
<reference evidence="5 6" key="1">
    <citation type="submission" date="2022-10" db="EMBL/GenBank/DDBJ databases">
        <title>Janthinobacterium sp. hw3 Genome sequencing.</title>
        <authorList>
            <person name="Park S."/>
        </authorList>
    </citation>
    <scope>NUCLEOTIDE SEQUENCE [LARGE SCALE GENOMIC DNA]</scope>
    <source>
        <strain evidence="6">hw3</strain>
    </source>
</reference>
<dbReference type="InterPro" id="IPR001633">
    <property type="entry name" value="EAL_dom"/>
</dbReference>
<feature type="domain" description="PAC" evidence="2">
    <location>
        <begin position="226"/>
        <end position="278"/>
    </location>
</feature>
<dbReference type="SUPFAM" id="SSF55785">
    <property type="entry name" value="PYP-like sensor domain (PAS domain)"/>
    <property type="match status" value="2"/>
</dbReference>
<dbReference type="Pfam" id="PF00989">
    <property type="entry name" value="PAS"/>
    <property type="match status" value="1"/>
</dbReference>
<dbReference type="SMART" id="SM00267">
    <property type="entry name" value="GGDEF"/>
    <property type="match status" value="1"/>
</dbReference>
<dbReference type="PROSITE" id="PS50883">
    <property type="entry name" value="EAL"/>
    <property type="match status" value="1"/>
</dbReference>
<evidence type="ECO:0000259" key="4">
    <source>
        <dbReference type="PROSITE" id="PS50887"/>
    </source>
</evidence>
<dbReference type="SMART" id="SM00086">
    <property type="entry name" value="PAC"/>
    <property type="match status" value="2"/>
</dbReference>
<dbReference type="PROSITE" id="PS50113">
    <property type="entry name" value="PAC"/>
    <property type="match status" value="2"/>
</dbReference>
<evidence type="ECO:0000259" key="3">
    <source>
        <dbReference type="PROSITE" id="PS50883"/>
    </source>
</evidence>
<organism evidence="5 6">
    <name type="scientific">Janthinobacterium fluminis</name>
    <dbReference type="NCBI Taxonomy" id="2987524"/>
    <lineage>
        <taxon>Bacteria</taxon>
        <taxon>Pseudomonadati</taxon>
        <taxon>Pseudomonadota</taxon>
        <taxon>Betaproteobacteria</taxon>
        <taxon>Burkholderiales</taxon>
        <taxon>Oxalobacteraceae</taxon>
        <taxon>Janthinobacterium</taxon>
    </lineage>
</organism>
<protein>
    <submittedName>
        <fullName evidence="5">EAL domain-containing protein</fullName>
    </submittedName>
</protein>
<dbReference type="RefSeq" id="WP_273670576.1">
    <property type="nucleotide sequence ID" value="NZ_JAQQXR010000003.1"/>
</dbReference>
<dbReference type="InterPro" id="IPR052155">
    <property type="entry name" value="Biofilm_reg_signaling"/>
</dbReference>
<gene>
    <name evidence="5" type="ORF">OIK44_09890</name>
</gene>
<dbReference type="InterPro" id="IPR035919">
    <property type="entry name" value="EAL_sf"/>
</dbReference>
<dbReference type="CDD" id="cd01948">
    <property type="entry name" value="EAL"/>
    <property type="match status" value="1"/>
</dbReference>
<dbReference type="SMART" id="SM00091">
    <property type="entry name" value="PAS"/>
    <property type="match status" value="2"/>
</dbReference>